<dbReference type="Pfam" id="PF04258">
    <property type="entry name" value="Peptidase_A22B"/>
    <property type="match status" value="1"/>
</dbReference>
<evidence type="ECO:0000256" key="9">
    <source>
        <dbReference type="SAM" id="Phobius"/>
    </source>
</evidence>
<dbReference type="PANTHER" id="PTHR12174">
    <property type="entry name" value="SIGNAL PEPTIDE PEPTIDASE"/>
    <property type="match status" value="1"/>
</dbReference>
<evidence type="ECO:0000256" key="3">
    <source>
        <dbReference type="ARBA" id="ARBA00022692"/>
    </source>
</evidence>
<feature type="region of interest" description="Disordered" evidence="8">
    <location>
        <begin position="33"/>
        <end position="56"/>
    </location>
</feature>
<dbReference type="AlphaFoldDB" id="A0A8H5FYV6"/>
<dbReference type="EMBL" id="JAACJO010000008">
    <property type="protein sequence ID" value="KAF5354745.1"/>
    <property type="molecule type" value="Genomic_DNA"/>
</dbReference>
<keyword evidence="3 9" id="KW-0812">Transmembrane</keyword>
<comment type="similarity">
    <text evidence="2">Belongs to the peptidase A22B family.</text>
</comment>
<evidence type="ECO:0000256" key="8">
    <source>
        <dbReference type="SAM" id="MobiDB-lite"/>
    </source>
</evidence>
<keyword evidence="7 9" id="KW-0472">Membrane</keyword>
<dbReference type="GO" id="GO:0006465">
    <property type="term" value="P:signal peptide processing"/>
    <property type="evidence" value="ECO:0007669"/>
    <property type="project" value="TreeGrafter"/>
</dbReference>
<evidence type="ECO:0000313" key="10">
    <source>
        <dbReference type="EMBL" id="KAF5354745.1"/>
    </source>
</evidence>
<dbReference type="PANTHER" id="PTHR12174:SF23">
    <property type="entry name" value="MINOR HISTOCOMPATIBILITY ANTIGEN H13"/>
    <property type="match status" value="1"/>
</dbReference>
<dbReference type="GO" id="GO:0098553">
    <property type="term" value="C:lumenal side of endoplasmic reticulum membrane"/>
    <property type="evidence" value="ECO:0007669"/>
    <property type="project" value="TreeGrafter"/>
</dbReference>
<comment type="subcellular location">
    <subcellularLocation>
        <location evidence="1">Endoplasmic reticulum membrane</location>
        <topology evidence="1">Multi-pass membrane protein</topology>
    </subcellularLocation>
</comment>
<feature type="transmembrane region" description="Helical" evidence="9">
    <location>
        <begin position="205"/>
        <end position="229"/>
    </location>
</feature>
<keyword evidence="4" id="KW-0378">Hydrolase</keyword>
<name>A0A8H5FYV6_9AGAR</name>
<dbReference type="InterPro" id="IPR006639">
    <property type="entry name" value="Preselin/SPP"/>
</dbReference>
<feature type="compositionally biased region" description="Polar residues" evidence="8">
    <location>
        <begin position="380"/>
        <end position="395"/>
    </location>
</feature>
<accession>A0A8H5FYV6</accession>
<dbReference type="OrthoDB" id="29661at2759"/>
<dbReference type="InterPro" id="IPR007369">
    <property type="entry name" value="Peptidase_A22B_SPP"/>
</dbReference>
<reference evidence="10 11" key="1">
    <citation type="journal article" date="2020" name="ISME J.">
        <title>Uncovering the hidden diversity of litter-decomposition mechanisms in mushroom-forming fungi.</title>
        <authorList>
            <person name="Floudas D."/>
            <person name="Bentzer J."/>
            <person name="Ahren D."/>
            <person name="Johansson T."/>
            <person name="Persson P."/>
            <person name="Tunlid A."/>
        </authorList>
    </citation>
    <scope>NUCLEOTIDE SEQUENCE [LARGE SCALE GENOMIC DNA]</scope>
    <source>
        <strain evidence="10 11">CBS 146.42</strain>
    </source>
</reference>
<evidence type="ECO:0000256" key="7">
    <source>
        <dbReference type="ARBA" id="ARBA00023136"/>
    </source>
</evidence>
<feature type="transmembrane region" description="Helical" evidence="9">
    <location>
        <begin position="66"/>
        <end position="84"/>
    </location>
</feature>
<evidence type="ECO:0000256" key="1">
    <source>
        <dbReference type="ARBA" id="ARBA00004477"/>
    </source>
</evidence>
<keyword evidence="5" id="KW-0256">Endoplasmic reticulum</keyword>
<evidence type="ECO:0008006" key="12">
    <source>
        <dbReference type="Google" id="ProtNLM"/>
    </source>
</evidence>
<keyword evidence="6 9" id="KW-1133">Transmembrane helix</keyword>
<comment type="caution">
    <text evidence="10">The sequence shown here is derived from an EMBL/GenBank/DDBJ whole genome shotgun (WGS) entry which is preliminary data.</text>
</comment>
<dbReference type="GO" id="GO:0033619">
    <property type="term" value="P:membrane protein proteolysis"/>
    <property type="evidence" value="ECO:0007669"/>
    <property type="project" value="TreeGrafter"/>
</dbReference>
<evidence type="ECO:0000313" key="11">
    <source>
        <dbReference type="Proteomes" id="UP000559027"/>
    </source>
</evidence>
<protein>
    <recommendedName>
        <fullName evidence="12">Peptidase A22B, signal peptide peptidase</fullName>
    </recommendedName>
</protein>
<dbReference type="GO" id="GO:0042500">
    <property type="term" value="F:aspartic endopeptidase activity, intramembrane cleaving"/>
    <property type="evidence" value="ECO:0007669"/>
    <property type="project" value="InterPro"/>
</dbReference>
<dbReference type="SMART" id="SM00730">
    <property type="entry name" value="PSN"/>
    <property type="match status" value="1"/>
</dbReference>
<evidence type="ECO:0000256" key="4">
    <source>
        <dbReference type="ARBA" id="ARBA00022801"/>
    </source>
</evidence>
<keyword evidence="11" id="KW-1185">Reference proteome</keyword>
<feature type="region of interest" description="Disordered" evidence="8">
    <location>
        <begin position="350"/>
        <end position="395"/>
    </location>
</feature>
<feature type="compositionally biased region" description="Low complexity" evidence="8">
    <location>
        <begin position="368"/>
        <end position="379"/>
    </location>
</feature>
<dbReference type="Proteomes" id="UP000559027">
    <property type="component" value="Unassembled WGS sequence"/>
</dbReference>
<dbReference type="GO" id="GO:0098554">
    <property type="term" value="C:cytoplasmic side of endoplasmic reticulum membrane"/>
    <property type="evidence" value="ECO:0007669"/>
    <property type="project" value="TreeGrafter"/>
</dbReference>
<feature type="transmembrane region" description="Helical" evidence="9">
    <location>
        <begin position="292"/>
        <end position="315"/>
    </location>
</feature>
<evidence type="ECO:0000256" key="6">
    <source>
        <dbReference type="ARBA" id="ARBA00022989"/>
    </source>
</evidence>
<feature type="transmembrane region" description="Helical" evidence="9">
    <location>
        <begin position="249"/>
        <end position="271"/>
    </location>
</feature>
<sequence>MVDIDWDLFSSYAGLLSLASLSIYVGSYGSLPKPKRSQTGKGTTKSSETDDEDEGEVVEHMSSEDAWLFPIIGSVALLGLYTIVKYLGTDWINWFLGWYFSIAGVGSVWKSSTSLVRWLAGETRWKSFHHFRLVVQKNKQSIISLSWRSPTVVLLPLAFAPSLFYHLSATSRKSILVTDILGLSFAHNALSLLKIDSFKTGSILLGGLFLYDIWWVFGTEVMVKVATSLDLPIKLLWPKSLSLAGERGYTMLGLGDIVIPGTFIALALRYDHHRHLRDRQSPARRLDKFSKPYFHASLAAYVLGLMMTMTVMHVFHAAQPALLYLSPACVLSFVATATLRGELKEAWSWNDDPANETKKELNDGPKQAAKAEAVKEAAATSSSQDHVPEVHQSTS</sequence>
<evidence type="ECO:0000256" key="2">
    <source>
        <dbReference type="ARBA" id="ARBA00006859"/>
    </source>
</evidence>
<feature type="transmembrane region" description="Helical" evidence="9">
    <location>
        <begin position="96"/>
        <end position="120"/>
    </location>
</feature>
<feature type="transmembrane region" description="Helical" evidence="9">
    <location>
        <begin position="12"/>
        <end position="31"/>
    </location>
</feature>
<organism evidence="10 11">
    <name type="scientific">Leucocoprinus leucothites</name>
    <dbReference type="NCBI Taxonomy" id="201217"/>
    <lineage>
        <taxon>Eukaryota</taxon>
        <taxon>Fungi</taxon>
        <taxon>Dikarya</taxon>
        <taxon>Basidiomycota</taxon>
        <taxon>Agaricomycotina</taxon>
        <taxon>Agaricomycetes</taxon>
        <taxon>Agaricomycetidae</taxon>
        <taxon>Agaricales</taxon>
        <taxon>Agaricineae</taxon>
        <taxon>Agaricaceae</taxon>
        <taxon>Leucocoprinus</taxon>
    </lineage>
</organism>
<proteinExistence type="inferred from homology"/>
<gene>
    <name evidence="10" type="ORF">D9756_005255</name>
</gene>
<evidence type="ECO:0000256" key="5">
    <source>
        <dbReference type="ARBA" id="ARBA00022824"/>
    </source>
</evidence>